<keyword evidence="9" id="KW-1185">Reference proteome</keyword>
<evidence type="ECO:0000256" key="4">
    <source>
        <dbReference type="ARBA" id="ARBA00022827"/>
    </source>
</evidence>
<comment type="cofactor">
    <cofactor evidence="1">
        <name>FAD</name>
        <dbReference type="ChEBI" id="CHEBI:57692"/>
    </cofactor>
</comment>
<keyword evidence="4" id="KW-0274">FAD</keyword>
<dbReference type="InterPro" id="IPR036188">
    <property type="entry name" value="FAD/NAD-bd_sf"/>
</dbReference>
<dbReference type="EMBL" id="KV784370">
    <property type="protein sequence ID" value="OEU10896.1"/>
    <property type="molecule type" value="Genomic_DNA"/>
</dbReference>
<feature type="domain" description="FAD dependent oxidoreductase" evidence="7">
    <location>
        <begin position="21"/>
        <end position="480"/>
    </location>
</feature>
<evidence type="ECO:0000313" key="8">
    <source>
        <dbReference type="EMBL" id="OEU10896.1"/>
    </source>
</evidence>
<proteinExistence type="inferred from homology"/>
<feature type="compositionally biased region" description="Basic residues" evidence="6">
    <location>
        <begin position="399"/>
        <end position="409"/>
    </location>
</feature>
<dbReference type="AlphaFoldDB" id="A0A1E7EYI8"/>
<evidence type="ECO:0000256" key="6">
    <source>
        <dbReference type="SAM" id="MobiDB-lite"/>
    </source>
</evidence>
<dbReference type="Gene3D" id="3.30.9.10">
    <property type="entry name" value="D-Amino Acid Oxidase, subunit A, domain 2"/>
    <property type="match status" value="1"/>
</dbReference>
<keyword evidence="5" id="KW-0560">Oxidoreductase</keyword>
<comment type="similarity">
    <text evidence="2">Belongs to the MSOX/MTOX family.</text>
</comment>
<feature type="compositionally biased region" description="Low complexity" evidence="6">
    <location>
        <begin position="410"/>
        <end position="424"/>
    </location>
</feature>
<accession>A0A1E7EYI8</accession>
<gene>
    <name evidence="8" type="ORF">FRACYDRAFT_246771</name>
</gene>
<dbReference type="OrthoDB" id="424974at2759"/>
<dbReference type="InterPro" id="IPR006076">
    <property type="entry name" value="FAD-dep_OxRdtase"/>
</dbReference>
<dbReference type="GO" id="GO:0008115">
    <property type="term" value="F:sarcosine oxidase activity"/>
    <property type="evidence" value="ECO:0007669"/>
    <property type="project" value="TreeGrafter"/>
</dbReference>
<dbReference type="SUPFAM" id="SSF54373">
    <property type="entry name" value="FAD-linked reductases, C-terminal domain"/>
    <property type="match status" value="1"/>
</dbReference>
<sequence length="509" mass="56618">MSENNADIVYDAIVIGLGGVGSSHGHTRLFRHAYFEHPNYVPLCLKSTKMFQELSDWRLNVNINSNSRADRQKHGQQDLIPLLEYCGVLVISDGGKDGQTYDVIDRCANSATKFDIPIKIMNTNELQNEYGDSFSFPTTTANPKMKGLLEPDAGFVRSELAIEYAIYDALYDHDHPENNNNNNNNKSNKSKTDIIENVEVTNISLLDNNSEDDNNNSTTQEIYLVETSDGCTYKTKGVIVTAGAWTSKLIPELNPYLKVTRQIQAWFTMPTVDSDDNNTNNDDSNNTSQRCFPSVGWFLDRDKDKLPIYGIPPDPLILSNNDILSKIALHGRDVLISPDDERTKVTKEEIQEICYTIQDWIPHAANPKNIIESKACLYTMTPDGHFILDNVSNIRNVLKKKKKTTKTGKARTTSSSRSSSSSSSNDVNKLDNDETSSSSSSSSSPPSAYSDKYSNIWCVAGLSGHGFKMTPALGEAIADLVMTVGEEEERGEGTTDLPIDFLRISMDRF</sequence>
<evidence type="ECO:0000256" key="1">
    <source>
        <dbReference type="ARBA" id="ARBA00001974"/>
    </source>
</evidence>
<organism evidence="8 9">
    <name type="scientific">Fragilariopsis cylindrus CCMP1102</name>
    <dbReference type="NCBI Taxonomy" id="635003"/>
    <lineage>
        <taxon>Eukaryota</taxon>
        <taxon>Sar</taxon>
        <taxon>Stramenopiles</taxon>
        <taxon>Ochrophyta</taxon>
        <taxon>Bacillariophyta</taxon>
        <taxon>Bacillariophyceae</taxon>
        <taxon>Bacillariophycidae</taxon>
        <taxon>Bacillariales</taxon>
        <taxon>Bacillariaceae</taxon>
        <taxon>Fragilariopsis</taxon>
    </lineage>
</organism>
<reference evidence="8 9" key="1">
    <citation type="submission" date="2016-09" db="EMBL/GenBank/DDBJ databases">
        <title>Extensive genetic diversity and differential bi-allelic expression allows diatom success in the polar Southern Ocean.</title>
        <authorList>
            <consortium name="DOE Joint Genome Institute"/>
            <person name="Mock T."/>
            <person name="Otillar R.P."/>
            <person name="Strauss J."/>
            <person name="Dupont C."/>
            <person name="Frickenhaus S."/>
            <person name="Maumus F."/>
            <person name="Mcmullan M."/>
            <person name="Sanges R."/>
            <person name="Schmutz J."/>
            <person name="Toseland A."/>
            <person name="Valas R."/>
            <person name="Veluchamy A."/>
            <person name="Ward B.J."/>
            <person name="Allen A."/>
            <person name="Barry K."/>
            <person name="Falciatore A."/>
            <person name="Ferrante M."/>
            <person name="Fortunato A.E."/>
            <person name="Gloeckner G."/>
            <person name="Gruber A."/>
            <person name="Hipkin R."/>
            <person name="Janech M."/>
            <person name="Kroth P."/>
            <person name="Leese F."/>
            <person name="Lindquist E."/>
            <person name="Lyon B.R."/>
            <person name="Martin J."/>
            <person name="Mayer C."/>
            <person name="Parker M."/>
            <person name="Quesneville H."/>
            <person name="Raymond J."/>
            <person name="Uhlig C."/>
            <person name="Valentin K.U."/>
            <person name="Worden A.Z."/>
            <person name="Armbrust E.V."/>
            <person name="Bowler C."/>
            <person name="Green B."/>
            <person name="Moulton V."/>
            <person name="Van Oosterhout C."/>
            <person name="Grigoriev I."/>
        </authorList>
    </citation>
    <scope>NUCLEOTIDE SEQUENCE [LARGE SCALE GENOMIC DNA]</scope>
    <source>
        <strain evidence="8 9">CCMP1102</strain>
    </source>
</reference>
<feature type="region of interest" description="Disordered" evidence="6">
    <location>
        <begin position="399"/>
        <end position="449"/>
    </location>
</feature>
<name>A0A1E7EYI8_9STRA</name>
<protein>
    <submittedName>
        <fullName evidence="8">DAO-domain-containing protein</fullName>
    </submittedName>
</protein>
<evidence type="ECO:0000313" key="9">
    <source>
        <dbReference type="Proteomes" id="UP000095751"/>
    </source>
</evidence>
<dbReference type="GO" id="GO:0050660">
    <property type="term" value="F:flavin adenine dinucleotide binding"/>
    <property type="evidence" value="ECO:0007669"/>
    <property type="project" value="InterPro"/>
</dbReference>
<dbReference type="Proteomes" id="UP000095751">
    <property type="component" value="Unassembled WGS sequence"/>
</dbReference>
<keyword evidence="3" id="KW-0285">Flavoprotein</keyword>
<dbReference type="InterPro" id="IPR045170">
    <property type="entry name" value="MTOX"/>
</dbReference>
<evidence type="ECO:0000259" key="7">
    <source>
        <dbReference type="Pfam" id="PF01266"/>
    </source>
</evidence>
<evidence type="ECO:0000256" key="2">
    <source>
        <dbReference type="ARBA" id="ARBA00010989"/>
    </source>
</evidence>
<dbReference type="SUPFAM" id="SSF51905">
    <property type="entry name" value="FAD/NAD(P)-binding domain"/>
    <property type="match status" value="1"/>
</dbReference>
<dbReference type="KEGG" id="fcy:FRACYDRAFT_246771"/>
<feature type="compositionally biased region" description="Low complexity" evidence="6">
    <location>
        <begin position="436"/>
        <end position="447"/>
    </location>
</feature>
<dbReference type="InParanoid" id="A0A1E7EYI8"/>
<dbReference type="PANTHER" id="PTHR10961">
    <property type="entry name" value="PEROXISOMAL SARCOSINE OXIDASE"/>
    <property type="match status" value="1"/>
</dbReference>
<evidence type="ECO:0000256" key="5">
    <source>
        <dbReference type="ARBA" id="ARBA00023002"/>
    </source>
</evidence>
<evidence type="ECO:0000256" key="3">
    <source>
        <dbReference type="ARBA" id="ARBA00022630"/>
    </source>
</evidence>
<dbReference type="PANTHER" id="PTHR10961:SF7">
    <property type="entry name" value="FAD DEPENDENT OXIDOREDUCTASE DOMAIN-CONTAINING PROTEIN"/>
    <property type="match status" value="1"/>
</dbReference>
<dbReference type="Gene3D" id="3.50.50.60">
    <property type="entry name" value="FAD/NAD(P)-binding domain"/>
    <property type="match status" value="2"/>
</dbReference>
<dbReference type="Pfam" id="PF01266">
    <property type="entry name" value="DAO"/>
    <property type="match status" value="1"/>
</dbReference>